<evidence type="ECO:0000256" key="2">
    <source>
        <dbReference type="ARBA" id="ARBA00023277"/>
    </source>
</evidence>
<dbReference type="InterPro" id="IPR017853">
    <property type="entry name" value="GH"/>
</dbReference>
<evidence type="ECO:0000256" key="1">
    <source>
        <dbReference type="ARBA" id="ARBA00007240"/>
    </source>
</evidence>
<sequence>MDHESPSKDSKDLTGPGSQMLYRLYKFKENEKFTKNQAGTMPRPDTPIFDQDKHDITVKEIGLDDVHVWHALDGSWGGFTPGTGPDAKTMPDLAADMIIKDGLGLVNPDQAGDFYEAMHSYLVDVGSTILETLISSLVDPCFHNHEVLEYVSEDQGGGVKLAKAHYDGLNQSTNKNFEWSGLIASMEQFNGFFFLGTRTYFHGDKFIQPDWNMFQSGHLCAESHAGSRAICGGPVYVSDKVGHHNFDLLKKLVLPDGNIFRCQNNALPTRDRLFENPLFGGKTLLKIWNLNKVCVSQNIAFSAECRILGWLAYLAAKEMDGTLKSTGASQCPGLCHQMVLNGSRKTELSTIRRTLDHLKSLFWFSF</sequence>
<dbReference type="InterPro" id="IPR008811">
    <property type="entry name" value="Glycosyl_hydrolases_36"/>
</dbReference>
<name>B9HX31_POPTR</name>
<protein>
    <submittedName>
        <fullName evidence="3">Uncharacterized protein</fullName>
    </submittedName>
</protein>
<keyword evidence="4" id="KW-1185">Reference proteome</keyword>
<evidence type="ECO:0000313" key="3">
    <source>
        <dbReference type="EMBL" id="PNT16554.1"/>
    </source>
</evidence>
<dbReference type="PANTHER" id="PTHR31268">
    <property type="match status" value="1"/>
</dbReference>
<dbReference type="AlphaFoldDB" id="B9HX31"/>
<dbReference type="Pfam" id="PF05691">
    <property type="entry name" value="Raffinose_syn"/>
    <property type="match status" value="2"/>
</dbReference>
<dbReference type="EMBL" id="CM009299">
    <property type="protein sequence ID" value="PNT16554.1"/>
    <property type="molecule type" value="Genomic_DNA"/>
</dbReference>
<proteinExistence type="inferred from homology"/>
<dbReference type="Proteomes" id="UP000006729">
    <property type="component" value="Chromosome 10"/>
</dbReference>
<gene>
    <name evidence="3" type="ORF">POPTR_010G146600</name>
</gene>
<keyword evidence="2" id="KW-0119">Carbohydrate metabolism</keyword>
<organism evidence="3 4">
    <name type="scientific">Populus trichocarpa</name>
    <name type="common">Western balsam poplar</name>
    <name type="synonym">Populus balsamifera subsp. trichocarpa</name>
    <dbReference type="NCBI Taxonomy" id="3694"/>
    <lineage>
        <taxon>Eukaryota</taxon>
        <taxon>Viridiplantae</taxon>
        <taxon>Streptophyta</taxon>
        <taxon>Embryophyta</taxon>
        <taxon>Tracheophyta</taxon>
        <taxon>Spermatophyta</taxon>
        <taxon>Magnoliopsida</taxon>
        <taxon>eudicotyledons</taxon>
        <taxon>Gunneridae</taxon>
        <taxon>Pentapetalae</taxon>
        <taxon>rosids</taxon>
        <taxon>fabids</taxon>
        <taxon>Malpighiales</taxon>
        <taxon>Salicaceae</taxon>
        <taxon>Saliceae</taxon>
        <taxon>Populus</taxon>
    </lineage>
</organism>
<dbReference type="SUPFAM" id="SSF51445">
    <property type="entry name" value="(Trans)glycosidases"/>
    <property type="match status" value="1"/>
</dbReference>
<evidence type="ECO:0000313" key="4">
    <source>
        <dbReference type="Proteomes" id="UP000006729"/>
    </source>
</evidence>
<comment type="similarity">
    <text evidence="1">Belongs to the glycosyl hydrolases 36 family.</text>
</comment>
<dbReference type="PANTHER" id="PTHR31268:SF12">
    <property type="entry name" value="GALACTINOL--SUCROSE GALACTOSYLTRANSFERASE"/>
    <property type="match status" value="1"/>
</dbReference>
<dbReference type="STRING" id="3694.B9HX31"/>
<dbReference type="InParanoid" id="B9HX31"/>
<accession>B9HX31</accession>
<reference evidence="3 4" key="1">
    <citation type="journal article" date="2006" name="Science">
        <title>The genome of black cottonwood, Populus trichocarpa (Torr. &amp; Gray).</title>
        <authorList>
            <person name="Tuskan G.A."/>
            <person name="Difazio S."/>
            <person name="Jansson S."/>
            <person name="Bohlmann J."/>
            <person name="Grigoriev I."/>
            <person name="Hellsten U."/>
            <person name="Putnam N."/>
            <person name="Ralph S."/>
            <person name="Rombauts S."/>
            <person name="Salamov A."/>
            <person name="Schein J."/>
            <person name="Sterck L."/>
            <person name="Aerts A."/>
            <person name="Bhalerao R.R."/>
            <person name="Bhalerao R.P."/>
            <person name="Blaudez D."/>
            <person name="Boerjan W."/>
            <person name="Brun A."/>
            <person name="Brunner A."/>
            <person name="Busov V."/>
            <person name="Campbell M."/>
            <person name="Carlson J."/>
            <person name="Chalot M."/>
            <person name="Chapman J."/>
            <person name="Chen G.L."/>
            <person name="Cooper D."/>
            <person name="Coutinho P.M."/>
            <person name="Couturier J."/>
            <person name="Covert S."/>
            <person name="Cronk Q."/>
            <person name="Cunningham R."/>
            <person name="Davis J."/>
            <person name="Degroeve S."/>
            <person name="Dejardin A."/>
            <person name="Depamphilis C."/>
            <person name="Detter J."/>
            <person name="Dirks B."/>
            <person name="Dubchak I."/>
            <person name="Duplessis S."/>
            <person name="Ehlting J."/>
            <person name="Ellis B."/>
            <person name="Gendler K."/>
            <person name="Goodstein D."/>
            <person name="Gribskov M."/>
            <person name="Grimwood J."/>
            <person name="Groover A."/>
            <person name="Gunter L."/>
            <person name="Hamberger B."/>
            <person name="Heinze B."/>
            <person name="Helariutta Y."/>
            <person name="Henrissat B."/>
            <person name="Holligan D."/>
            <person name="Holt R."/>
            <person name="Huang W."/>
            <person name="Islam-Faridi N."/>
            <person name="Jones S."/>
            <person name="Jones-Rhoades M."/>
            <person name="Jorgensen R."/>
            <person name="Joshi C."/>
            <person name="Kangasjarvi J."/>
            <person name="Karlsson J."/>
            <person name="Kelleher C."/>
            <person name="Kirkpatrick R."/>
            <person name="Kirst M."/>
            <person name="Kohler A."/>
            <person name="Kalluri U."/>
            <person name="Larimer F."/>
            <person name="Leebens-Mack J."/>
            <person name="Leple J.C."/>
            <person name="Locascio P."/>
            <person name="Lou Y."/>
            <person name="Lucas S."/>
            <person name="Martin F."/>
            <person name="Montanini B."/>
            <person name="Napoli C."/>
            <person name="Nelson D.R."/>
            <person name="Nelson C."/>
            <person name="Nieminen K."/>
            <person name="Nilsson O."/>
            <person name="Pereda V."/>
            <person name="Peter G."/>
            <person name="Philippe R."/>
            <person name="Pilate G."/>
            <person name="Poliakov A."/>
            <person name="Razumovskaya J."/>
            <person name="Richardson P."/>
            <person name="Rinaldi C."/>
            <person name="Ritland K."/>
            <person name="Rouze P."/>
            <person name="Ryaboy D."/>
            <person name="Schmutz J."/>
            <person name="Schrader J."/>
            <person name="Segerman B."/>
            <person name="Shin H."/>
            <person name="Siddiqui A."/>
            <person name="Sterky F."/>
            <person name="Terry A."/>
            <person name="Tsai C.J."/>
            <person name="Uberbacher E."/>
            <person name="Unneberg P."/>
            <person name="Vahala J."/>
            <person name="Wall K."/>
            <person name="Wessler S."/>
            <person name="Yang G."/>
            <person name="Yin T."/>
            <person name="Douglas C."/>
            <person name="Marra M."/>
            <person name="Sandberg G."/>
            <person name="Van de Peer Y."/>
            <person name="Rokhsar D."/>
        </authorList>
    </citation>
    <scope>NUCLEOTIDE SEQUENCE [LARGE SCALE GENOMIC DNA]</scope>
    <source>
        <strain evidence="4">cv. Nisqually</strain>
    </source>
</reference>